<dbReference type="KEGG" id="gce:KYE46_05005"/>
<dbReference type="PANTHER" id="PTHR43877:SF5">
    <property type="entry name" value="BLL8307 PROTEIN"/>
    <property type="match status" value="1"/>
</dbReference>
<accession>A0A8F6TX87</accession>
<evidence type="ECO:0000256" key="1">
    <source>
        <dbReference type="ARBA" id="ARBA00022679"/>
    </source>
</evidence>
<keyword evidence="2" id="KW-0012">Acyltransferase</keyword>
<dbReference type="RefSeq" id="WP_219003899.1">
    <property type="nucleotide sequence ID" value="NZ_CP079194.1"/>
</dbReference>
<dbReference type="AlphaFoldDB" id="A0A8F6TX87"/>
<protein>
    <submittedName>
        <fullName evidence="4">GNAT family N-acetyltransferase</fullName>
    </submittedName>
</protein>
<sequence>MPIETAPCAPDDPMLRRIIALHQAHGAEDYPDESQHNMDGDTLAAEGVRMFVAKANGQPFAMGGWKPFGASLAEMKSVHVLAEARGLGVGMKIVAALIDDAREAGCTRMYLETGALEAHAAARNLYKRAGFTRCAPFGDYRDDPNSAFMCRDL</sequence>
<dbReference type="Pfam" id="PF00583">
    <property type="entry name" value="Acetyltransf_1"/>
    <property type="match status" value="1"/>
</dbReference>
<dbReference type="PANTHER" id="PTHR43877">
    <property type="entry name" value="AMINOALKYLPHOSPHONATE N-ACETYLTRANSFERASE-RELATED-RELATED"/>
    <property type="match status" value="1"/>
</dbReference>
<proteinExistence type="predicted"/>
<dbReference type="Proteomes" id="UP000825009">
    <property type="component" value="Chromosome"/>
</dbReference>
<organism evidence="4 5">
    <name type="scientific">Gymnodinialimonas ceratoperidinii</name>
    <dbReference type="NCBI Taxonomy" id="2856823"/>
    <lineage>
        <taxon>Bacteria</taxon>
        <taxon>Pseudomonadati</taxon>
        <taxon>Pseudomonadota</taxon>
        <taxon>Alphaproteobacteria</taxon>
        <taxon>Rhodobacterales</taxon>
        <taxon>Paracoccaceae</taxon>
        <taxon>Gymnodinialimonas</taxon>
    </lineage>
</organism>
<keyword evidence="1" id="KW-0808">Transferase</keyword>
<evidence type="ECO:0000313" key="5">
    <source>
        <dbReference type="Proteomes" id="UP000825009"/>
    </source>
</evidence>
<evidence type="ECO:0000313" key="4">
    <source>
        <dbReference type="EMBL" id="QXT40602.1"/>
    </source>
</evidence>
<reference evidence="4 5" key="1">
    <citation type="submission" date="2021-07" db="EMBL/GenBank/DDBJ databases">
        <title>A novel Jannaschia species isolated from marine dinoflagellate Ceratoperidinium margalefii.</title>
        <authorList>
            <person name="Jiang Y."/>
            <person name="Li Z."/>
        </authorList>
    </citation>
    <scope>NUCLEOTIDE SEQUENCE [LARGE SCALE GENOMIC DNA]</scope>
    <source>
        <strain evidence="4 5">J12C1-MA-4</strain>
    </source>
</reference>
<evidence type="ECO:0000259" key="3">
    <source>
        <dbReference type="PROSITE" id="PS51186"/>
    </source>
</evidence>
<dbReference type="EMBL" id="CP079194">
    <property type="protein sequence ID" value="QXT40602.1"/>
    <property type="molecule type" value="Genomic_DNA"/>
</dbReference>
<dbReference type="CDD" id="cd04301">
    <property type="entry name" value="NAT_SF"/>
    <property type="match status" value="1"/>
</dbReference>
<dbReference type="InterPro" id="IPR000182">
    <property type="entry name" value="GNAT_dom"/>
</dbReference>
<dbReference type="InterPro" id="IPR050832">
    <property type="entry name" value="Bact_Acetyltransf"/>
</dbReference>
<dbReference type="PROSITE" id="PS51186">
    <property type="entry name" value="GNAT"/>
    <property type="match status" value="1"/>
</dbReference>
<dbReference type="GO" id="GO:0016747">
    <property type="term" value="F:acyltransferase activity, transferring groups other than amino-acyl groups"/>
    <property type="evidence" value="ECO:0007669"/>
    <property type="project" value="InterPro"/>
</dbReference>
<feature type="domain" description="N-acetyltransferase" evidence="3">
    <location>
        <begin position="3"/>
        <end position="153"/>
    </location>
</feature>
<keyword evidence="5" id="KW-1185">Reference proteome</keyword>
<gene>
    <name evidence="4" type="ORF">KYE46_05005</name>
</gene>
<evidence type="ECO:0000256" key="2">
    <source>
        <dbReference type="ARBA" id="ARBA00023315"/>
    </source>
</evidence>
<name>A0A8F6TX87_9RHOB</name>